<dbReference type="InterPro" id="IPR002575">
    <property type="entry name" value="Aminoglycoside_PTrfase"/>
</dbReference>
<dbReference type="Gene3D" id="3.30.200.20">
    <property type="entry name" value="Phosphorylase Kinase, domain 1"/>
    <property type="match status" value="1"/>
</dbReference>
<evidence type="ECO:0000259" key="1">
    <source>
        <dbReference type="Pfam" id="PF01636"/>
    </source>
</evidence>
<dbReference type="RefSeq" id="WP_066674055.1">
    <property type="nucleotide sequence ID" value="NZ_CABMIZ010000003.1"/>
</dbReference>
<proteinExistence type="predicted"/>
<dbReference type="AlphaFoldDB" id="A0A9N7JJE4"/>
<dbReference type="InterPro" id="IPR047175">
    <property type="entry name" value="CotS-like"/>
</dbReference>
<feature type="domain" description="Aminoglycoside phosphotransferase" evidence="1">
    <location>
        <begin position="49"/>
        <end position="271"/>
    </location>
</feature>
<dbReference type="EMBL" id="CP023671">
    <property type="protein sequence ID" value="AYE33349.1"/>
    <property type="molecule type" value="Genomic_DNA"/>
</dbReference>
<dbReference type="Proteomes" id="UP001055437">
    <property type="component" value="Chromosome"/>
</dbReference>
<protein>
    <submittedName>
        <fullName evidence="2">CotS family spore coat protein</fullName>
    </submittedName>
</protein>
<dbReference type="InterPro" id="IPR011009">
    <property type="entry name" value="Kinase-like_dom_sf"/>
</dbReference>
<keyword evidence="2" id="KW-0946">Virion</keyword>
<accession>A0A9N7JJE4</accession>
<dbReference type="PANTHER" id="PTHR39179">
    <property type="entry name" value="SPORE COAT PROTEIN I"/>
    <property type="match status" value="1"/>
</dbReference>
<name>A0A9N7JJE4_CLOSE</name>
<dbReference type="Pfam" id="PF01636">
    <property type="entry name" value="APH"/>
    <property type="match status" value="1"/>
</dbReference>
<dbReference type="InterPro" id="IPR014255">
    <property type="entry name" value="Spore_coat_CotS"/>
</dbReference>
<keyword evidence="2" id="KW-0167">Capsid protein</keyword>
<organism evidence="2 4">
    <name type="scientific">Clostridium septicum</name>
    <dbReference type="NCBI Taxonomy" id="1504"/>
    <lineage>
        <taxon>Bacteria</taxon>
        <taxon>Bacillati</taxon>
        <taxon>Bacillota</taxon>
        <taxon>Clostridia</taxon>
        <taxon>Eubacteriales</taxon>
        <taxon>Clostridiaceae</taxon>
        <taxon>Clostridium</taxon>
    </lineage>
</organism>
<dbReference type="GeneID" id="303559482"/>
<dbReference type="SUPFAM" id="SSF56112">
    <property type="entry name" value="Protein kinase-like (PK-like)"/>
    <property type="match status" value="1"/>
</dbReference>
<dbReference type="Proteomes" id="UP000280586">
    <property type="component" value="Chromosome"/>
</dbReference>
<dbReference type="PANTHER" id="PTHR39179:SF1">
    <property type="entry name" value="SPORE COAT PROTEIN I"/>
    <property type="match status" value="1"/>
</dbReference>
<sequence length="355" mass="42056">MENIKYNKNSREELLSLDKIKSFILSNYELEQADVTMVKFKDTEKQRAVYKVDYKTKTYCLKKVYYDENNLLYVYSAMEWLYRNSISVPKLLPTITNHRYVLYSDMLFILTPWLEGEKCNFDNIDHLNISAKTLGALHKVSINFTPIEGSCLRKGLENYHLSTYKHFNQLLNAVNNAHKHKDKFSNIFLDNLDENLRLAKLSVEISSSIDLQDLSISLCHGDYVNKNIIINNDNVSIIDFDKCKLDYCAHDLAYFLRRLLKRENTNWNAELAIMVINNYMLSNNLTKSDLKYILAYITFPQKYWKLSRDYYKNIKKCNKASFVRLLEKGVLRTSYQLEFVYEMIKIFQDKYNIDF</sequence>
<dbReference type="KEGG" id="csep:CP523_02165"/>
<dbReference type="GO" id="GO:0042601">
    <property type="term" value="C:endospore-forming forespore"/>
    <property type="evidence" value="ECO:0007669"/>
    <property type="project" value="TreeGrafter"/>
</dbReference>
<evidence type="ECO:0000313" key="5">
    <source>
        <dbReference type="Proteomes" id="UP001055437"/>
    </source>
</evidence>
<gene>
    <name evidence="2" type="ORF">CP523_02165</name>
    <name evidence="3" type="ORF">NH397_10485</name>
</gene>
<evidence type="ECO:0000313" key="3">
    <source>
        <dbReference type="EMBL" id="USR99923.1"/>
    </source>
</evidence>
<dbReference type="EMBL" id="CP099799">
    <property type="protein sequence ID" value="USR99923.1"/>
    <property type="molecule type" value="Genomic_DNA"/>
</dbReference>
<dbReference type="OrthoDB" id="9771902at2"/>
<keyword evidence="5" id="KW-1185">Reference proteome</keyword>
<dbReference type="NCBIfam" id="TIGR02906">
    <property type="entry name" value="spore_CotS"/>
    <property type="match status" value="1"/>
</dbReference>
<evidence type="ECO:0000313" key="2">
    <source>
        <dbReference type="EMBL" id="AYE33349.1"/>
    </source>
</evidence>
<evidence type="ECO:0000313" key="4">
    <source>
        <dbReference type="Proteomes" id="UP000280586"/>
    </source>
</evidence>
<reference evidence="2 4" key="1">
    <citation type="submission" date="2017-09" db="EMBL/GenBank/DDBJ databases">
        <authorList>
            <person name="Thomas P."/>
            <person name="Seyboldt C."/>
        </authorList>
    </citation>
    <scope>NUCLEOTIDE SEQUENCE [LARGE SCALE GENOMIC DNA]</scope>
    <source>
        <strain evidence="2 4">DSM 7534</strain>
    </source>
</reference>
<reference evidence="3" key="2">
    <citation type="submission" date="2022-06" db="EMBL/GenBank/DDBJ databases">
        <authorList>
            <person name="Holder M.E."/>
            <person name="Ajami N.J."/>
            <person name="Petrosino J.F."/>
        </authorList>
    </citation>
    <scope>NUCLEOTIDE SEQUENCE</scope>
    <source>
        <strain evidence="3">RMA 8861</strain>
    </source>
</reference>
<dbReference type="Gene3D" id="3.90.1200.10">
    <property type="match status" value="1"/>
</dbReference>